<evidence type="ECO:0000259" key="4">
    <source>
        <dbReference type="PROSITE" id="PS01180"/>
    </source>
</evidence>
<comment type="caution">
    <text evidence="2">Lacks conserved residue(s) required for the propagation of feature annotation.</text>
</comment>
<evidence type="ECO:0000313" key="6">
    <source>
        <dbReference type="Proteomes" id="UP001367676"/>
    </source>
</evidence>
<reference evidence="5 6" key="1">
    <citation type="submission" date="2024-03" db="EMBL/GenBank/DDBJ databases">
        <title>Adaptation during the transition from Ophiocordyceps entomopathogen to insect associate is accompanied by gene loss and intensified selection.</title>
        <authorList>
            <person name="Ward C.M."/>
            <person name="Onetto C.A."/>
            <person name="Borneman A.R."/>
        </authorList>
    </citation>
    <scope>NUCLEOTIDE SEQUENCE [LARGE SCALE GENOMIC DNA]</scope>
    <source>
        <strain evidence="5">AWRI1</strain>
        <tissue evidence="5">Single Adult Female</tissue>
    </source>
</reference>
<keyword evidence="6" id="KW-1185">Reference proteome</keyword>
<accession>A0AAN9TKL6</accession>
<proteinExistence type="predicted"/>
<evidence type="ECO:0000256" key="1">
    <source>
        <dbReference type="ARBA" id="ARBA00023157"/>
    </source>
</evidence>
<feature type="region of interest" description="Disordered" evidence="3">
    <location>
        <begin position="325"/>
        <end position="371"/>
    </location>
</feature>
<keyword evidence="1" id="KW-1015">Disulfide bond</keyword>
<evidence type="ECO:0000313" key="5">
    <source>
        <dbReference type="EMBL" id="KAK7595221.1"/>
    </source>
</evidence>
<name>A0AAN9TKL6_9HEMI</name>
<feature type="domain" description="CUB" evidence="4">
    <location>
        <begin position="52"/>
        <end position="177"/>
    </location>
</feature>
<feature type="domain" description="CUB" evidence="4">
    <location>
        <begin position="200"/>
        <end position="321"/>
    </location>
</feature>
<organism evidence="5 6">
    <name type="scientific">Parthenolecanium corni</name>
    <dbReference type="NCBI Taxonomy" id="536013"/>
    <lineage>
        <taxon>Eukaryota</taxon>
        <taxon>Metazoa</taxon>
        <taxon>Ecdysozoa</taxon>
        <taxon>Arthropoda</taxon>
        <taxon>Hexapoda</taxon>
        <taxon>Insecta</taxon>
        <taxon>Pterygota</taxon>
        <taxon>Neoptera</taxon>
        <taxon>Paraneoptera</taxon>
        <taxon>Hemiptera</taxon>
        <taxon>Sternorrhyncha</taxon>
        <taxon>Coccoidea</taxon>
        <taxon>Coccidae</taxon>
        <taxon>Parthenolecanium</taxon>
    </lineage>
</organism>
<dbReference type="GO" id="GO:0005886">
    <property type="term" value="C:plasma membrane"/>
    <property type="evidence" value="ECO:0007669"/>
    <property type="project" value="TreeGrafter"/>
</dbReference>
<gene>
    <name evidence="5" type="ORF">V9T40_001654</name>
</gene>
<dbReference type="PROSITE" id="PS01180">
    <property type="entry name" value="CUB"/>
    <property type="match status" value="2"/>
</dbReference>
<dbReference type="InterPro" id="IPR035914">
    <property type="entry name" value="Sperma_CUB_dom_sf"/>
</dbReference>
<dbReference type="Pfam" id="PF00431">
    <property type="entry name" value="CUB"/>
    <property type="match status" value="1"/>
</dbReference>
<dbReference type="Proteomes" id="UP001367676">
    <property type="component" value="Unassembled WGS sequence"/>
</dbReference>
<dbReference type="SMART" id="SM00042">
    <property type="entry name" value="CUB"/>
    <property type="match status" value="2"/>
</dbReference>
<dbReference type="Gene3D" id="2.60.120.290">
    <property type="entry name" value="Spermadhesin, CUB domain"/>
    <property type="match status" value="3"/>
</dbReference>
<dbReference type="EMBL" id="JBBCAQ010000019">
    <property type="protein sequence ID" value="KAK7595221.1"/>
    <property type="molecule type" value="Genomic_DNA"/>
</dbReference>
<feature type="compositionally biased region" description="Polar residues" evidence="3">
    <location>
        <begin position="325"/>
        <end position="349"/>
    </location>
</feature>
<dbReference type="PANTHER" id="PTHR47537:SF3">
    <property type="entry name" value="CUB DOMAIN-CONTAINING PROTEIN"/>
    <property type="match status" value="1"/>
</dbReference>
<dbReference type="InterPro" id="IPR000859">
    <property type="entry name" value="CUB_dom"/>
</dbReference>
<dbReference type="PANTHER" id="PTHR47537">
    <property type="entry name" value="CUBILIN"/>
    <property type="match status" value="1"/>
</dbReference>
<protein>
    <recommendedName>
        <fullName evidence="4">CUB domain-containing protein</fullName>
    </recommendedName>
</protein>
<dbReference type="SUPFAM" id="SSF49854">
    <property type="entry name" value="Spermadhesin, CUB domain"/>
    <property type="match status" value="2"/>
</dbReference>
<dbReference type="CDD" id="cd00041">
    <property type="entry name" value="CUB"/>
    <property type="match status" value="1"/>
</dbReference>
<dbReference type="InterPro" id="IPR053207">
    <property type="entry name" value="Non-NMDA_GluR_Accessory"/>
</dbReference>
<dbReference type="AlphaFoldDB" id="A0AAN9TKL6"/>
<comment type="caution">
    <text evidence="5">The sequence shown here is derived from an EMBL/GenBank/DDBJ whole genome shotgun (WGS) entry which is preliminary data.</text>
</comment>
<evidence type="ECO:0000256" key="3">
    <source>
        <dbReference type="SAM" id="MobiDB-lite"/>
    </source>
</evidence>
<sequence>MWTKESNGCECQFNSSRRDCACCVKPSGCQCGGEAPNKCAQCGLQQHCNNMCNVTINQRAIFFESKSSVGQIKSPSLEGPALCWYLLQPDPGYRLELQIYRLVNVGRFNGTGCQSGYVHLADESDIKFGSIGVQICGENERFSPPVVLFVDKGEATLTLRIEETTARSQFLAYYSFTSFNNSQGLGFKPSGGKRIENTGCDWLYQDFTCISRADGCALASPGFPGLYPSNVTCRYHITMSSLRTQVKLIFITLSLPHNHCATDYINVYQGPSSNSPLLATLCSNEKQELIFSGPNLLLEFKSGVSLPPFDYNGFVAQLEFIDRSSTTESSPPSFQHTVKTTHRVTSSSEKSTHEEAKPHQSGPKTIAADPPRPSNANCVSHIYGNATRSGHFDSRNLPAHCTNCTLLFVGQPTDLVHISLFNYRINSSKCQSYIEIIDGNIHYDSFKSIQKICSPKIKNARNSDGRFHEQQTFLSKGNHLSVYFSRSLQESQQAEGEYVDGAFSFLDGYAEGTLQPDTLCDVTYYGLTSSSMGRIHNHGSQHLFWNVEGPLRCTQRFVPTTNQSITLKIISLESLSSDVCETKCGDSGCECSTLFKTDNFLEPAQYDHLLFLDERNKSLSCICGSFKDEWLPIIIRSWTPITVVYSVAKYSWAEKGFSFEAEYKFIYDSVCGFRIINHHSGSIAPIQIQSGNELNYYYNQVCTWVLKSNIERQLSVEVTSSQNRPCSAWNISLHEYESNSKQPVGRLLNRFCPRDEEKVFSFPWKLNEIVIRLCAMSRTLPQFNIKWRSEVVQNNRLPILTPEASNASAFNDSHVSFFVQLS</sequence>
<evidence type="ECO:0000256" key="2">
    <source>
        <dbReference type="PROSITE-ProRule" id="PRU00059"/>
    </source>
</evidence>